<accession>A0AAV4NFF9</accession>
<keyword evidence="2" id="KW-1185">Reference proteome</keyword>
<organism evidence="1 2">
    <name type="scientific">Caerostris extrusa</name>
    <name type="common">Bark spider</name>
    <name type="synonym">Caerostris bankana</name>
    <dbReference type="NCBI Taxonomy" id="172846"/>
    <lineage>
        <taxon>Eukaryota</taxon>
        <taxon>Metazoa</taxon>
        <taxon>Ecdysozoa</taxon>
        <taxon>Arthropoda</taxon>
        <taxon>Chelicerata</taxon>
        <taxon>Arachnida</taxon>
        <taxon>Araneae</taxon>
        <taxon>Araneomorphae</taxon>
        <taxon>Entelegynae</taxon>
        <taxon>Araneoidea</taxon>
        <taxon>Araneidae</taxon>
        <taxon>Caerostris</taxon>
    </lineage>
</organism>
<comment type="caution">
    <text evidence="1">The sequence shown here is derived from an EMBL/GenBank/DDBJ whole genome shotgun (WGS) entry which is preliminary data.</text>
</comment>
<gene>
    <name evidence="1" type="ORF">CEXT_101641</name>
</gene>
<dbReference type="EMBL" id="BPLR01003206">
    <property type="protein sequence ID" value="GIX82107.1"/>
    <property type="molecule type" value="Genomic_DNA"/>
</dbReference>
<sequence length="137" mass="15442">MGNTSDPKNRVPFCPKRTLSSPHPLGENISCNLMIPNDSEKRKAGGYSPRPVISIDGSCTQWLIQWRSTRVEFHLVIFPLSFPGERMGYECTKERVARKGGVRVPQAVALTSLQQNGRRRTKAFNAETHARAEIELY</sequence>
<proteinExistence type="predicted"/>
<reference evidence="1 2" key="1">
    <citation type="submission" date="2021-06" db="EMBL/GenBank/DDBJ databases">
        <title>Caerostris extrusa draft genome.</title>
        <authorList>
            <person name="Kono N."/>
            <person name="Arakawa K."/>
        </authorList>
    </citation>
    <scope>NUCLEOTIDE SEQUENCE [LARGE SCALE GENOMIC DNA]</scope>
</reference>
<evidence type="ECO:0000313" key="2">
    <source>
        <dbReference type="Proteomes" id="UP001054945"/>
    </source>
</evidence>
<dbReference type="AlphaFoldDB" id="A0AAV4NFF9"/>
<dbReference type="Proteomes" id="UP001054945">
    <property type="component" value="Unassembled WGS sequence"/>
</dbReference>
<evidence type="ECO:0000313" key="1">
    <source>
        <dbReference type="EMBL" id="GIX82107.1"/>
    </source>
</evidence>
<name>A0AAV4NFF9_CAEEX</name>
<protein>
    <submittedName>
        <fullName evidence="1">Uncharacterized protein</fullName>
    </submittedName>
</protein>